<accession>A0ABQ9HCR9</accession>
<evidence type="ECO:0000259" key="1">
    <source>
        <dbReference type="Pfam" id="PF20700"/>
    </source>
</evidence>
<organism evidence="2 3">
    <name type="scientific">Dryococelus australis</name>
    <dbReference type="NCBI Taxonomy" id="614101"/>
    <lineage>
        <taxon>Eukaryota</taxon>
        <taxon>Metazoa</taxon>
        <taxon>Ecdysozoa</taxon>
        <taxon>Arthropoda</taxon>
        <taxon>Hexapoda</taxon>
        <taxon>Insecta</taxon>
        <taxon>Pterygota</taxon>
        <taxon>Neoptera</taxon>
        <taxon>Polyneoptera</taxon>
        <taxon>Phasmatodea</taxon>
        <taxon>Verophasmatodea</taxon>
        <taxon>Anareolatae</taxon>
        <taxon>Phasmatidae</taxon>
        <taxon>Eurycanthinae</taxon>
        <taxon>Dryococelus</taxon>
    </lineage>
</organism>
<protein>
    <recommendedName>
        <fullName evidence="1">Mutator-like transposase domain-containing protein</fullName>
    </recommendedName>
</protein>
<dbReference type="SUPFAM" id="SSF52980">
    <property type="entry name" value="Restriction endonuclease-like"/>
    <property type="match status" value="1"/>
</dbReference>
<dbReference type="Pfam" id="PF20700">
    <property type="entry name" value="Mutator"/>
    <property type="match status" value="1"/>
</dbReference>
<keyword evidence="3" id="KW-1185">Reference proteome</keyword>
<comment type="caution">
    <text evidence="2">The sequence shown here is derived from an EMBL/GenBank/DDBJ whole genome shotgun (WGS) entry which is preliminary data.</text>
</comment>
<sequence length="494" mass="55688">MCLACKGSRKIVFFHDDKRISRKGGGYISLRNEKQGAELQSTAGETDNFANMFTSGGLDVVKISENKDNADVLLHSPESDSRFKIDDGPDLDSIFSADFSIFTGEGYAQIEERSAILDMSSVTKNTYHKKRSRLPGVSSITVAADGSWAKRSYKSAYNSLSGLVKQHISCIAFIRTLHTCSCRDHNEMLLQYVQHLYTVTGLKTGWILYIRIRNSYCRVCANSEAETGNKPGHVCLKNWNGPATSMEADIIAEGFKTSVLLHGIKCGKLIDNCVPDMVLYGLWDDLKSTVNFVAHYAPSFIHYLKNNLAELFKSYVEKLIGAKRVNYALKGSYEGRRTFTKAVVNRKEHDKLRSKRKLLFYGEKKNNKRTKQREVSYPNEGYGKMCTLEEKPDMAENEFKKNKENFLSSLKLDVNEIEGLQKRTVLQSQSQLWKPERAKSCRALQELEGIEVRKCGLFVDIEHPFLAASPDRLIGDTGVVEVRCPLVACNYTNP</sequence>
<dbReference type="EMBL" id="JARBHB010000006">
    <property type="protein sequence ID" value="KAJ8882108.1"/>
    <property type="molecule type" value="Genomic_DNA"/>
</dbReference>
<dbReference type="InterPro" id="IPR049012">
    <property type="entry name" value="Mutator_transp_dom"/>
</dbReference>
<name>A0ABQ9HCR9_9NEOP</name>
<evidence type="ECO:0000313" key="2">
    <source>
        <dbReference type="EMBL" id="KAJ8882108.1"/>
    </source>
</evidence>
<dbReference type="InterPro" id="IPR011335">
    <property type="entry name" value="Restrct_endonuc-II-like"/>
</dbReference>
<dbReference type="InterPro" id="IPR011604">
    <property type="entry name" value="PDDEXK-like_dom_sf"/>
</dbReference>
<dbReference type="Proteomes" id="UP001159363">
    <property type="component" value="Chromosome 5"/>
</dbReference>
<dbReference type="Gene3D" id="3.90.320.10">
    <property type="match status" value="1"/>
</dbReference>
<evidence type="ECO:0000313" key="3">
    <source>
        <dbReference type="Proteomes" id="UP001159363"/>
    </source>
</evidence>
<gene>
    <name evidence="2" type="ORF">PR048_018596</name>
</gene>
<reference evidence="2 3" key="1">
    <citation type="submission" date="2023-02" db="EMBL/GenBank/DDBJ databases">
        <title>LHISI_Scaffold_Assembly.</title>
        <authorList>
            <person name="Stuart O.P."/>
            <person name="Cleave R."/>
            <person name="Magrath M.J.L."/>
            <person name="Mikheyev A.S."/>
        </authorList>
    </citation>
    <scope>NUCLEOTIDE SEQUENCE [LARGE SCALE GENOMIC DNA]</scope>
    <source>
        <strain evidence="2">Daus_M_001</strain>
        <tissue evidence="2">Leg muscle</tissue>
    </source>
</reference>
<feature type="domain" description="Mutator-like transposase" evidence="1">
    <location>
        <begin position="198"/>
        <end position="269"/>
    </location>
</feature>
<proteinExistence type="predicted"/>